<dbReference type="Gene3D" id="3.40.50.2300">
    <property type="match status" value="2"/>
</dbReference>
<feature type="domain" description="Histidine kinase" evidence="7">
    <location>
        <begin position="395"/>
        <end position="616"/>
    </location>
</feature>
<proteinExistence type="predicted"/>
<keyword evidence="4" id="KW-0902">Two-component regulatory system</keyword>
<dbReference type="PRINTS" id="PR00344">
    <property type="entry name" value="BCTRLSENSOR"/>
</dbReference>
<dbReference type="Gene3D" id="3.30.565.10">
    <property type="entry name" value="Histidine kinase-like ATPase, C-terminal domain"/>
    <property type="match status" value="1"/>
</dbReference>
<dbReference type="InterPro" id="IPR004358">
    <property type="entry name" value="Sig_transdc_His_kin-like_C"/>
</dbReference>
<feature type="modified residue" description="4-aspartylphosphate" evidence="5">
    <location>
        <position position="683"/>
    </location>
</feature>
<dbReference type="RefSeq" id="WP_019921033.1">
    <property type="nucleotide sequence ID" value="NZ_CP140152.1"/>
</dbReference>
<dbReference type="CDD" id="cd16922">
    <property type="entry name" value="HATPase_EvgS-ArcB-TorS-like"/>
    <property type="match status" value="1"/>
</dbReference>
<protein>
    <recommendedName>
        <fullName evidence="2">histidine kinase</fullName>
        <ecNumber evidence="2">2.7.13.3</ecNumber>
    </recommendedName>
</protein>
<evidence type="ECO:0000313" key="10">
    <source>
        <dbReference type="Proteomes" id="UP001326110"/>
    </source>
</evidence>
<dbReference type="SUPFAM" id="SSF52172">
    <property type="entry name" value="CheY-like"/>
    <property type="match status" value="2"/>
</dbReference>
<dbReference type="GeneID" id="43162832"/>
<evidence type="ECO:0000256" key="4">
    <source>
        <dbReference type="ARBA" id="ARBA00023012"/>
    </source>
</evidence>
<keyword evidence="6" id="KW-0812">Transmembrane</keyword>
<dbReference type="CDD" id="cd00082">
    <property type="entry name" value="HisKA"/>
    <property type="match status" value="1"/>
</dbReference>
<evidence type="ECO:0000256" key="5">
    <source>
        <dbReference type="PROSITE-ProRule" id="PRU00169"/>
    </source>
</evidence>
<dbReference type="InterPro" id="IPR003661">
    <property type="entry name" value="HisK_dim/P_dom"/>
</dbReference>
<dbReference type="PROSITE" id="PS50109">
    <property type="entry name" value="HIS_KIN"/>
    <property type="match status" value="1"/>
</dbReference>
<evidence type="ECO:0000259" key="8">
    <source>
        <dbReference type="PROSITE" id="PS50110"/>
    </source>
</evidence>
<dbReference type="Proteomes" id="UP001326110">
    <property type="component" value="Chromosome"/>
</dbReference>
<feature type="domain" description="Response regulatory" evidence="8">
    <location>
        <begin position="633"/>
        <end position="742"/>
    </location>
</feature>
<dbReference type="Pfam" id="PF02518">
    <property type="entry name" value="HATPase_c"/>
    <property type="match status" value="1"/>
</dbReference>
<name>A0ABZ0Y4N7_9BURK</name>
<dbReference type="EMBL" id="CP140152">
    <property type="protein sequence ID" value="WQH07021.1"/>
    <property type="molecule type" value="Genomic_DNA"/>
</dbReference>
<evidence type="ECO:0000256" key="3">
    <source>
        <dbReference type="ARBA" id="ARBA00022553"/>
    </source>
</evidence>
<dbReference type="CDD" id="cd17546">
    <property type="entry name" value="REC_hyHK_CKI1_RcsC-like"/>
    <property type="match status" value="1"/>
</dbReference>
<dbReference type="Gene3D" id="1.10.287.130">
    <property type="match status" value="1"/>
</dbReference>
<dbReference type="InterPro" id="IPR005467">
    <property type="entry name" value="His_kinase_dom"/>
</dbReference>
<evidence type="ECO:0000259" key="7">
    <source>
        <dbReference type="PROSITE" id="PS50109"/>
    </source>
</evidence>
<dbReference type="PANTHER" id="PTHR45339:SF1">
    <property type="entry name" value="HYBRID SIGNAL TRANSDUCTION HISTIDINE KINASE J"/>
    <property type="match status" value="1"/>
</dbReference>
<sequence>MAPHQGEQKYVARLPTIRSQLYSLVWACALPAILGIALLTNNFIVRERKTIQQDTLITARALIQAVDRDLNTGITVALALANSPSIDSRDFAAFYRQATDVLRPEFPGYNFVLHDRDSVQLLNTARPYGEVYPDPFSAARIAQVFKTGKPLISNLFYAGALKRPLAAIHAPVIRDGKVVYVISVAFVPERLGQVLREQLLPADRVTGIFDANGMLVARTHDPEKYVGRPVSPTLMSRFRLRQEDAIEATTLEGIPVYSMYSRSLQSGWSVVIGVPRSAVYAAVFESITWIMAFLAAVTAAGFGVAWHFARNIEGSVRSLTTAAMALGGKARQGPVPPAAFHEAAQALDTLHGVESELLRYRHHLENLIEHRTRQLESAMREAQAANAAKDVFVANMSHELRTPMNAVLGVAHLLGRTGVSPEQARYLDMIRTSGQSLLGILNDILDLSKMQAGKVELHHAPFRLDDVLHAVATIMSVSAGDKDLELAIGVEGDVPRHLVGDALRLHQVLVNLAGNAIKFTERGEVSLTVSRLPAPGGASLLRFAVRDTGIGLNEEQVARLFSPFTQADLSTTRRFGGTGLGLTISKGLVELMQGQIDVHSMPDAGSEFRVTVPLGVSDATDTVDAAQSIAPLHLLLADDNATSRHCIAQAIAAAGWTCDVAADAQAAIALLRNGAVYDAVLVDWQMAELCALQPEIRAPLVCMLNAYGRDLVAEDMANARIAACLAKPVTAVGLLEAVQAARALGQEPAAPDDNAQPALAGVRILLVEDNPINQVVARGLLEQAGARVAVAENGEDAVTQLRRLDCDLVLMDVQMPVMDGFTATRIIREELRLSLPVIAMTAGVMASEREQCIAAGMDDFIGKPIDVEQMFSILARHLGRAAPER</sequence>
<dbReference type="SMART" id="SM00388">
    <property type="entry name" value="HisKA"/>
    <property type="match status" value="1"/>
</dbReference>
<keyword evidence="6" id="KW-0472">Membrane</keyword>
<keyword evidence="6" id="KW-1133">Transmembrane helix</keyword>
<feature type="transmembrane region" description="Helical" evidence="6">
    <location>
        <begin position="20"/>
        <end position="39"/>
    </location>
</feature>
<keyword evidence="3 5" id="KW-0597">Phosphoprotein</keyword>
<organism evidence="9 10">
    <name type="scientific">Duganella zoogloeoides</name>
    <dbReference type="NCBI Taxonomy" id="75659"/>
    <lineage>
        <taxon>Bacteria</taxon>
        <taxon>Pseudomonadati</taxon>
        <taxon>Pseudomonadota</taxon>
        <taxon>Betaproteobacteria</taxon>
        <taxon>Burkholderiales</taxon>
        <taxon>Oxalobacteraceae</taxon>
        <taxon>Telluria group</taxon>
        <taxon>Duganella</taxon>
    </lineage>
</organism>
<dbReference type="InterPro" id="IPR036097">
    <property type="entry name" value="HisK_dim/P_sf"/>
</dbReference>
<feature type="domain" description="Response regulatory" evidence="8">
    <location>
        <begin position="763"/>
        <end position="878"/>
    </location>
</feature>
<dbReference type="InterPro" id="IPR036890">
    <property type="entry name" value="HATPase_C_sf"/>
</dbReference>
<dbReference type="SUPFAM" id="SSF47384">
    <property type="entry name" value="Homodimeric domain of signal transducing histidine kinase"/>
    <property type="match status" value="1"/>
</dbReference>
<dbReference type="PANTHER" id="PTHR45339">
    <property type="entry name" value="HYBRID SIGNAL TRANSDUCTION HISTIDINE KINASE J"/>
    <property type="match status" value="1"/>
</dbReference>
<dbReference type="SUPFAM" id="SSF55874">
    <property type="entry name" value="ATPase domain of HSP90 chaperone/DNA topoisomerase II/histidine kinase"/>
    <property type="match status" value="1"/>
</dbReference>
<dbReference type="PROSITE" id="PS50110">
    <property type="entry name" value="RESPONSE_REGULATORY"/>
    <property type="match status" value="2"/>
</dbReference>
<dbReference type="Pfam" id="PF00512">
    <property type="entry name" value="HisKA"/>
    <property type="match status" value="1"/>
</dbReference>
<accession>A0ABZ0Y4N7</accession>
<dbReference type="InterPro" id="IPR011006">
    <property type="entry name" value="CheY-like_superfamily"/>
</dbReference>
<feature type="transmembrane region" description="Helical" evidence="6">
    <location>
        <begin position="286"/>
        <end position="309"/>
    </location>
</feature>
<dbReference type="InterPro" id="IPR001789">
    <property type="entry name" value="Sig_transdc_resp-reg_receiver"/>
</dbReference>
<dbReference type="EC" id="2.7.13.3" evidence="2"/>
<dbReference type="SMART" id="SM00387">
    <property type="entry name" value="HATPase_c"/>
    <property type="match status" value="1"/>
</dbReference>
<evidence type="ECO:0000313" key="9">
    <source>
        <dbReference type="EMBL" id="WQH07021.1"/>
    </source>
</evidence>
<evidence type="ECO:0000256" key="6">
    <source>
        <dbReference type="SAM" id="Phobius"/>
    </source>
</evidence>
<comment type="catalytic activity">
    <reaction evidence="1">
        <text>ATP + protein L-histidine = ADP + protein N-phospho-L-histidine.</text>
        <dbReference type="EC" id="2.7.13.3"/>
    </reaction>
</comment>
<dbReference type="InterPro" id="IPR003594">
    <property type="entry name" value="HATPase_dom"/>
</dbReference>
<dbReference type="Pfam" id="PF00072">
    <property type="entry name" value="Response_reg"/>
    <property type="match status" value="1"/>
</dbReference>
<dbReference type="SMART" id="SM00448">
    <property type="entry name" value="REC"/>
    <property type="match status" value="2"/>
</dbReference>
<evidence type="ECO:0000256" key="2">
    <source>
        <dbReference type="ARBA" id="ARBA00012438"/>
    </source>
</evidence>
<keyword evidence="10" id="KW-1185">Reference proteome</keyword>
<evidence type="ECO:0000256" key="1">
    <source>
        <dbReference type="ARBA" id="ARBA00000085"/>
    </source>
</evidence>
<gene>
    <name evidence="9" type="ORF">SR858_12025</name>
</gene>
<reference evidence="9 10" key="1">
    <citation type="submission" date="2023-11" db="EMBL/GenBank/DDBJ databases">
        <title>MicrobeMod: A computational toolkit for identifying prokaryotic methylation and restriction-modification with nanopore sequencing.</title>
        <authorList>
            <person name="Crits-Christoph A."/>
            <person name="Kang S.C."/>
            <person name="Lee H."/>
            <person name="Ostrov N."/>
        </authorList>
    </citation>
    <scope>NUCLEOTIDE SEQUENCE [LARGE SCALE GENOMIC DNA]</scope>
    <source>
        <strain evidence="9 10">ATCC 25935</strain>
    </source>
</reference>
<feature type="modified residue" description="4-aspartylphosphate" evidence="5">
    <location>
        <position position="812"/>
    </location>
</feature>